<evidence type="ECO:0000313" key="2">
    <source>
        <dbReference type="Proteomes" id="UP000002814"/>
    </source>
</evidence>
<dbReference type="GeneID" id="93921745"/>
<dbReference type="EMBL" id="AEQR01000019">
    <property type="protein sequence ID" value="EFV99360.1"/>
    <property type="molecule type" value="Genomic_DNA"/>
</dbReference>
<dbReference type="HOGENOM" id="CLU_2025474_0_0_9"/>
<sequence>MTKKILPLTLTILTVGLISFALLNPVIANSLGSAQKENQTIEIYKELLKNKSEKEINEYFLNLPDDQLIIADDSGGFSTSSTNDYSNPVETIDKDGNKEVKSFQDKTVSATIGEIKEALKNN</sequence>
<reference evidence="1 2" key="1">
    <citation type="submission" date="2010-12" db="EMBL/GenBank/DDBJ databases">
        <authorList>
            <person name="Muzny D."/>
            <person name="Qin X."/>
            <person name="Deng J."/>
            <person name="Jiang H."/>
            <person name="Liu Y."/>
            <person name="Qu J."/>
            <person name="Song X.-Z."/>
            <person name="Zhang L."/>
            <person name="Thornton R."/>
            <person name="Coyle M."/>
            <person name="Francisco L."/>
            <person name="Jackson L."/>
            <person name="Javaid M."/>
            <person name="Korchina V."/>
            <person name="Kovar C."/>
            <person name="Mata R."/>
            <person name="Mathew T."/>
            <person name="Ngo R."/>
            <person name="Nguyen L."/>
            <person name="Nguyen N."/>
            <person name="Okwuonu G."/>
            <person name="Ongeri F."/>
            <person name="Pham C."/>
            <person name="Simmons D."/>
            <person name="Wilczek-Boney K."/>
            <person name="Hale W."/>
            <person name="Jakkamsetti A."/>
            <person name="Pham P."/>
            <person name="Ruth R."/>
            <person name="San Lucas F."/>
            <person name="Warren J."/>
            <person name="Zhang J."/>
            <person name="Zhao Z."/>
            <person name="Zhou C."/>
            <person name="Zhu D."/>
            <person name="Lee S."/>
            <person name="Bess C."/>
            <person name="Blankenburg K."/>
            <person name="Forbes L."/>
            <person name="Fu Q."/>
            <person name="Gubbala S."/>
            <person name="Hirani K."/>
            <person name="Jayaseelan J.C."/>
            <person name="Lara F."/>
            <person name="Munidasa M."/>
            <person name="Palculict T."/>
            <person name="Patil S."/>
            <person name="Pu L.-L."/>
            <person name="Saada N."/>
            <person name="Tang L."/>
            <person name="Weissenberger G."/>
            <person name="Zhu Y."/>
            <person name="Hemphill L."/>
            <person name="Shang Y."/>
            <person name="Youmans B."/>
            <person name="Ayvaz T."/>
            <person name="Ross M."/>
            <person name="Santibanez J."/>
            <person name="Aqrawi P."/>
            <person name="Gross S."/>
            <person name="Joshi V."/>
            <person name="Fowler G."/>
            <person name="Nazareth L."/>
            <person name="Reid J."/>
            <person name="Worley K."/>
            <person name="Petrosino J."/>
            <person name="Highlander S."/>
            <person name="Gibbs R."/>
        </authorList>
    </citation>
    <scope>NUCLEOTIDE SEQUENCE [LARGE SCALE GENOMIC DNA]</scope>
    <source>
        <strain evidence="1 2">ATCC 700641</strain>
    </source>
</reference>
<dbReference type="AlphaFoldDB" id="E7SBA1"/>
<name>E7SBA1_9STRE</name>
<evidence type="ECO:0000313" key="1">
    <source>
        <dbReference type="EMBL" id="EFV99360.1"/>
    </source>
</evidence>
<accession>E7SBA1</accession>
<comment type="caution">
    <text evidence="1">The sequence shown here is derived from an EMBL/GenBank/DDBJ whole genome shotgun (WGS) entry which is preliminary data.</text>
</comment>
<dbReference type="Proteomes" id="UP000002814">
    <property type="component" value="Unassembled WGS sequence"/>
</dbReference>
<dbReference type="RefSeq" id="WP_006596364.1">
    <property type="nucleotide sequence ID" value="NZ_AFUD01000046.1"/>
</dbReference>
<organism evidence="1 2">
    <name type="scientific">Streptococcus australis ATCC 700641</name>
    <dbReference type="NCBI Taxonomy" id="888833"/>
    <lineage>
        <taxon>Bacteria</taxon>
        <taxon>Bacillati</taxon>
        <taxon>Bacillota</taxon>
        <taxon>Bacilli</taxon>
        <taxon>Lactobacillales</taxon>
        <taxon>Streptococcaceae</taxon>
        <taxon>Streptococcus</taxon>
    </lineage>
</organism>
<protein>
    <submittedName>
        <fullName evidence="1">Uncharacterized protein</fullName>
    </submittedName>
</protein>
<proteinExistence type="predicted"/>
<gene>
    <name evidence="1" type="ORF">HMPREF9421_1468</name>
</gene>
<keyword evidence="2" id="KW-1185">Reference proteome</keyword>
<dbReference type="PATRIC" id="fig|888833.12.peg.227"/>